<feature type="compositionally biased region" description="Polar residues" evidence="1">
    <location>
        <begin position="33"/>
        <end position="44"/>
    </location>
</feature>
<gene>
    <name evidence="2" type="ORF">EWE75_19495</name>
</gene>
<dbReference type="AlphaFoldDB" id="A0A4Q6XX87"/>
<name>A0A4Q6XX87_9SPHN</name>
<dbReference type="RefSeq" id="WP_130159778.1">
    <property type="nucleotide sequence ID" value="NZ_SGIS01000038.1"/>
</dbReference>
<keyword evidence="3" id="KW-1185">Reference proteome</keyword>
<reference evidence="2 3" key="1">
    <citation type="submission" date="2019-02" db="EMBL/GenBank/DDBJ databases">
        <authorList>
            <person name="Li Y."/>
        </authorList>
    </citation>
    <scope>NUCLEOTIDE SEQUENCE [LARGE SCALE GENOMIC DNA]</scope>
    <source>
        <strain evidence="2 3">3-7</strain>
    </source>
</reference>
<feature type="region of interest" description="Disordered" evidence="1">
    <location>
        <begin position="32"/>
        <end position="54"/>
    </location>
</feature>
<dbReference type="EMBL" id="SGIS01000038">
    <property type="protein sequence ID" value="RZF61106.1"/>
    <property type="molecule type" value="Genomic_DNA"/>
</dbReference>
<comment type="caution">
    <text evidence="2">The sequence shown here is derived from an EMBL/GenBank/DDBJ whole genome shotgun (WGS) entry which is preliminary data.</text>
</comment>
<evidence type="ECO:0000313" key="3">
    <source>
        <dbReference type="Proteomes" id="UP000292085"/>
    </source>
</evidence>
<organism evidence="2 3">
    <name type="scientific">Sphingomonas populi</name>
    <dbReference type="NCBI Taxonomy" id="2484750"/>
    <lineage>
        <taxon>Bacteria</taxon>
        <taxon>Pseudomonadati</taxon>
        <taxon>Pseudomonadota</taxon>
        <taxon>Alphaproteobacteria</taxon>
        <taxon>Sphingomonadales</taxon>
        <taxon>Sphingomonadaceae</taxon>
        <taxon>Sphingomonas</taxon>
    </lineage>
</organism>
<evidence type="ECO:0000313" key="2">
    <source>
        <dbReference type="EMBL" id="RZF61106.1"/>
    </source>
</evidence>
<evidence type="ECO:0000256" key="1">
    <source>
        <dbReference type="SAM" id="MobiDB-lite"/>
    </source>
</evidence>
<proteinExistence type="predicted"/>
<dbReference type="Proteomes" id="UP000292085">
    <property type="component" value="Unassembled WGS sequence"/>
</dbReference>
<accession>A0A4Q6XX87</accession>
<sequence length="81" mass="8412">MVRCSTGGQKTADSVSLSGALNRPAGTYVADLQSANDSSVSTGDRASIGMDPQPFIELDEEPPIGFDMTHRVIDGAVVSIT</sequence>
<protein>
    <submittedName>
        <fullName evidence="2">Uncharacterized protein</fullName>
    </submittedName>
</protein>